<sequence length="1018" mass="118366">MNELKLYNWYGETFESILPSSTKNLKAYKKEVKNVFLRSKDSIKANEKVEKDLYVRAKQKLSDNLKRELASHKVAYKNKIAVLKDSIKKLSSFDTMEKLLKFEIGKLKKKKNEVQNYAKDFVYSLIKSADDIDFKIKNISQLQKTTTESETEIFKKFTVYNIILLYIKNNSDRDFDIKKIEHLLLPIELNWLEKSKIATTSYFKDIYYKLENERQKLQLQKDKLVAEYNATYAIQKEIYIREKNNIKLKNKQTILQLEYEYNENLKRKREEAKKVKELSLKKIEEQKEQIISVQAKNNLITHEIISKANNSINRIKEIYKKEKVTQKLRSQIQLYKDLYIYIKSKKISVSPFDFSYNHLTRKELQEKITKLKEYFIVSNFNEQLAIIAIQSFLTSTNIKRTEYEGNLLLKSQYKQKIGTIKKSYSYEGIYNLEEAKALKEKFIDYRITRLKYRYEKIDAKYQLHLLKINNVYQKEKEEFNTKRNEIQKEYQVRISELNQKIKNKDISKQAYKNKVVEYKIYRKEAINEAKLKSKIQSNKEILRSSFWRELSEYKVNLKVYESKINEAQKTIPIETSKNLRYFASILNFIFPGLSELIFFKQFTKGILMSIVSIISIVGIIPFSFGAYWDEMGGIPGFSDLGAGIHNNALGILPDARVYLFGGVISVILMVFVLIYHLVSSLGAYRVAKFLEYGSRPNKWTHTKRWLNSSGFPWMISLVGWMLMIFIVATPVITSILVSFTNYGFEHYAPAQTVEWVGLKQWGKWWTLRENRLFESLQSVILWSIIWTILSTLFPISLGILIAILTNNQRIRFKKIFRLIYILPWAIPAFVTLSFIRSMFIGGDEGLINKILLTIGLVKESRNWLQEIGTARVLVIVVQTWIAYAWIFMLVTGNLQSIPKDIYEAGSVDGAKGRQLFWYLTLPSLLLSIAPMLIGQFVGAFNNFTTISIFTGGGPAFPNPTIFGEGSTDIIISWVFKITTGGIQFPGNQAFAAALTTLAASFSIAVSARGFIKTMSRRD</sequence>
<reference evidence="12 13" key="1">
    <citation type="submission" date="2023-12" db="EMBL/GenBank/DDBJ databases">
        <title>Hybrid Genome Assemblies of Mycoplasma cynos and Mycoplasma felis isolated from Dogs and Cats with Infectious Respiratory Disease.</title>
        <authorList>
            <person name="Framst I."/>
            <person name="Cai H."/>
            <person name="Ramesh P."/>
            <person name="Maboni G."/>
        </authorList>
    </citation>
    <scope>NUCLEOTIDE SEQUENCE [LARGE SCALE GENOMIC DNA]</scope>
    <source>
        <strain evidence="12 13">30510</strain>
    </source>
</reference>
<evidence type="ECO:0000256" key="3">
    <source>
        <dbReference type="ARBA" id="ARBA00022448"/>
    </source>
</evidence>
<protein>
    <submittedName>
        <fullName evidence="12">ABC transporter permease subunit</fullName>
    </submittedName>
</protein>
<dbReference type="GO" id="GO:0005886">
    <property type="term" value="C:plasma membrane"/>
    <property type="evidence" value="ECO:0007669"/>
    <property type="project" value="UniProtKB-SubCell"/>
</dbReference>
<feature type="coiled-coil region" evidence="10">
    <location>
        <begin position="469"/>
        <end position="514"/>
    </location>
</feature>
<evidence type="ECO:0000256" key="5">
    <source>
        <dbReference type="ARBA" id="ARBA00022597"/>
    </source>
</evidence>
<gene>
    <name evidence="12" type="ORF">RRG46_00660</name>
</gene>
<dbReference type="EMBL" id="CP141046">
    <property type="protein sequence ID" value="WQQ20055.1"/>
    <property type="molecule type" value="Genomic_DNA"/>
</dbReference>
<evidence type="ECO:0000256" key="8">
    <source>
        <dbReference type="ARBA" id="ARBA00023136"/>
    </source>
</evidence>
<keyword evidence="7 9" id="KW-1133">Transmembrane helix</keyword>
<proteinExistence type="inferred from homology"/>
<feature type="transmembrane region" description="Helical" evidence="9">
    <location>
        <begin position="815"/>
        <end position="835"/>
    </location>
</feature>
<dbReference type="SUPFAM" id="SSF160964">
    <property type="entry name" value="MalF N-terminal region-like"/>
    <property type="match status" value="1"/>
</dbReference>
<feature type="coiled-coil region" evidence="10">
    <location>
        <begin position="262"/>
        <end position="289"/>
    </location>
</feature>
<keyword evidence="5" id="KW-0762">Sugar transport</keyword>
<keyword evidence="10" id="KW-0175">Coiled coil</keyword>
<dbReference type="InterPro" id="IPR000515">
    <property type="entry name" value="MetI-like"/>
</dbReference>
<comment type="similarity">
    <text evidence="2">Belongs to the binding-protein-dependent transport system permease family. MalFG subfamily.</text>
</comment>
<keyword evidence="3 9" id="KW-0813">Transport</keyword>
<evidence type="ECO:0000256" key="2">
    <source>
        <dbReference type="ARBA" id="ARBA00009047"/>
    </source>
</evidence>
<dbReference type="AlphaFoldDB" id="A0ABD8AJ56"/>
<evidence type="ECO:0000313" key="12">
    <source>
        <dbReference type="EMBL" id="WQQ20055.1"/>
    </source>
</evidence>
<dbReference type="CDD" id="cd06261">
    <property type="entry name" value="TM_PBP2"/>
    <property type="match status" value="1"/>
</dbReference>
<dbReference type="PANTHER" id="PTHR47314:SF1">
    <property type="entry name" value="MALTOSE_MALTODEXTRIN TRANSPORT SYSTEM PERMEASE PROTEIN MALF"/>
    <property type="match status" value="1"/>
</dbReference>
<evidence type="ECO:0000256" key="7">
    <source>
        <dbReference type="ARBA" id="ARBA00022989"/>
    </source>
</evidence>
<feature type="transmembrane region" description="Helical" evidence="9">
    <location>
        <begin position="657"/>
        <end position="678"/>
    </location>
</feature>
<feature type="transmembrane region" description="Helical" evidence="9">
    <location>
        <begin position="915"/>
        <end position="937"/>
    </location>
</feature>
<dbReference type="PROSITE" id="PS50928">
    <property type="entry name" value="ABC_TM1"/>
    <property type="match status" value="1"/>
</dbReference>
<dbReference type="RefSeq" id="WP_284524282.1">
    <property type="nucleotide sequence ID" value="NZ_CP110276.1"/>
</dbReference>
<keyword evidence="6 9" id="KW-0812">Transmembrane</keyword>
<dbReference type="Proteomes" id="UP001327314">
    <property type="component" value="Chromosome"/>
</dbReference>
<accession>A0ABD8AJ56</accession>
<evidence type="ECO:0000256" key="10">
    <source>
        <dbReference type="SAM" id="Coils"/>
    </source>
</evidence>
<keyword evidence="4" id="KW-1003">Cell membrane</keyword>
<feature type="transmembrane region" description="Helical" evidence="9">
    <location>
        <begin position="606"/>
        <end position="628"/>
    </location>
</feature>
<dbReference type="Gene3D" id="1.10.3720.10">
    <property type="entry name" value="MetI-like"/>
    <property type="match status" value="1"/>
</dbReference>
<feature type="domain" description="ABC transmembrane type-1" evidence="11">
    <location>
        <begin position="780"/>
        <end position="1007"/>
    </location>
</feature>
<name>A0ABD8AJ56_9BACT</name>
<dbReference type="SUPFAM" id="SSF161098">
    <property type="entry name" value="MetI-like"/>
    <property type="match status" value="1"/>
</dbReference>
<organism evidence="12 13">
    <name type="scientific">Mycoplasmopsis cynos</name>
    <dbReference type="NCBI Taxonomy" id="171284"/>
    <lineage>
        <taxon>Bacteria</taxon>
        <taxon>Bacillati</taxon>
        <taxon>Mycoplasmatota</taxon>
        <taxon>Mycoplasmoidales</taxon>
        <taxon>Metamycoplasmataceae</taxon>
        <taxon>Mycoplasmopsis</taxon>
    </lineage>
</organism>
<dbReference type="PANTHER" id="PTHR47314">
    <property type="entry name" value="MALTOSE/MALTODEXTRIN TRANSPORT SYSTEM PERMEASE PROTEIN MALF"/>
    <property type="match status" value="1"/>
</dbReference>
<comment type="subcellular location">
    <subcellularLocation>
        <location evidence="1 9">Cell membrane</location>
        <topology evidence="1 9">Multi-pass membrane protein</topology>
    </subcellularLocation>
</comment>
<evidence type="ECO:0000256" key="4">
    <source>
        <dbReference type="ARBA" id="ARBA00022475"/>
    </source>
</evidence>
<feature type="transmembrane region" description="Helical" evidence="9">
    <location>
        <begin position="713"/>
        <end position="739"/>
    </location>
</feature>
<keyword evidence="8 9" id="KW-0472">Membrane</keyword>
<feature type="transmembrane region" description="Helical" evidence="9">
    <location>
        <begin position="989"/>
        <end position="1011"/>
    </location>
</feature>
<evidence type="ECO:0000256" key="1">
    <source>
        <dbReference type="ARBA" id="ARBA00004651"/>
    </source>
</evidence>
<dbReference type="Pfam" id="PF00528">
    <property type="entry name" value="BPD_transp_1"/>
    <property type="match status" value="1"/>
</dbReference>
<evidence type="ECO:0000259" key="11">
    <source>
        <dbReference type="PROSITE" id="PS50928"/>
    </source>
</evidence>
<feature type="transmembrane region" description="Helical" evidence="9">
    <location>
        <begin position="872"/>
        <end position="894"/>
    </location>
</feature>
<evidence type="ECO:0000256" key="9">
    <source>
        <dbReference type="RuleBase" id="RU363032"/>
    </source>
</evidence>
<feature type="transmembrane region" description="Helical" evidence="9">
    <location>
        <begin position="779"/>
        <end position="803"/>
    </location>
</feature>
<dbReference type="InterPro" id="IPR035906">
    <property type="entry name" value="MetI-like_sf"/>
</dbReference>
<evidence type="ECO:0000313" key="13">
    <source>
        <dbReference type="Proteomes" id="UP001327314"/>
    </source>
</evidence>
<feature type="transmembrane region" description="Helical" evidence="9">
    <location>
        <begin position="579"/>
        <end position="599"/>
    </location>
</feature>
<evidence type="ECO:0000256" key="6">
    <source>
        <dbReference type="ARBA" id="ARBA00022692"/>
    </source>
</evidence>